<comment type="caution">
    <text evidence="1">The sequence shown here is derived from an EMBL/GenBank/DDBJ whole genome shotgun (WGS) entry which is preliminary data.</text>
</comment>
<dbReference type="AlphaFoldDB" id="A0A699SE42"/>
<reference evidence="1" key="1">
    <citation type="journal article" date="2019" name="Sci. Rep.">
        <title>Draft genome of Tanacetum cinerariifolium, the natural source of mosquito coil.</title>
        <authorList>
            <person name="Yamashiro T."/>
            <person name="Shiraishi A."/>
            <person name="Satake H."/>
            <person name="Nakayama K."/>
        </authorList>
    </citation>
    <scope>NUCLEOTIDE SEQUENCE</scope>
</reference>
<dbReference type="EMBL" id="BKCJ011155244">
    <property type="protein sequence ID" value="GFC95580.1"/>
    <property type="molecule type" value="Genomic_DNA"/>
</dbReference>
<gene>
    <name evidence="1" type="ORF">Tci_867550</name>
</gene>
<sequence>WWGMTVVMVVSWRGDSGGEVAAVAVGLGMAADVVVV</sequence>
<feature type="non-terminal residue" evidence="1">
    <location>
        <position position="1"/>
    </location>
</feature>
<accession>A0A699SE42</accession>
<name>A0A699SE42_TANCI</name>
<protein>
    <submittedName>
        <fullName evidence="1">Uncharacterized protein</fullName>
    </submittedName>
</protein>
<organism evidence="1">
    <name type="scientific">Tanacetum cinerariifolium</name>
    <name type="common">Dalmatian daisy</name>
    <name type="synonym">Chrysanthemum cinerariifolium</name>
    <dbReference type="NCBI Taxonomy" id="118510"/>
    <lineage>
        <taxon>Eukaryota</taxon>
        <taxon>Viridiplantae</taxon>
        <taxon>Streptophyta</taxon>
        <taxon>Embryophyta</taxon>
        <taxon>Tracheophyta</taxon>
        <taxon>Spermatophyta</taxon>
        <taxon>Magnoliopsida</taxon>
        <taxon>eudicotyledons</taxon>
        <taxon>Gunneridae</taxon>
        <taxon>Pentapetalae</taxon>
        <taxon>asterids</taxon>
        <taxon>campanulids</taxon>
        <taxon>Asterales</taxon>
        <taxon>Asteraceae</taxon>
        <taxon>Asteroideae</taxon>
        <taxon>Anthemideae</taxon>
        <taxon>Anthemidinae</taxon>
        <taxon>Tanacetum</taxon>
    </lineage>
</organism>
<evidence type="ECO:0000313" key="1">
    <source>
        <dbReference type="EMBL" id="GFC95580.1"/>
    </source>
</evidence>
<proteinExistence type="predicted"/>